<dbReference type="Proteomes" id="UP001632037">
    <property type="component" value="Unassembled WGS sequence"/>
</dbReference>
<reference evidence="1 2" key="1">
    <citation type="submission" date="2024-09" db="EMBL/GenBank/DDBJ databases">
        <title>Genome sequencing and assembly of Phytophthora oleae, isolate VK10A, causative agent of rot of olive drupes.</title>
        <authorList>
            <person name="Conti Taguali S."/>
            <person name="Riolo M."/>
            <person name="La Spada F."/>
            <person name="Cacciola S.O."/>
            <person name="Dionisio G."/>
        </authorList>
    </citation>
    <scope>NUCLEOTIDE SEQUENCE [LARGE SCALE GENOMIC DNA]</scope>
    <source>
        <strain evidence="1 2">VK10A</strain>
    </source>
</reference>
<evidence type="ECO:0000313" key="2">
    <source>
        <dbReference type="Proteomes" id="UP001632037"/>
    </source>
</evidence>
<dbReference type="AlphaFoldDB" id="A0ABD3F1I5"/>
<comment type="caution">
    <text evidence="1">The sequence shown here is derived from an EMBL/GenBank/DDBJ whole genome shotgun (WGS) entry which is preliminary data.</text>
</comment>
<evidence type="ECO:0000313" key="1">
    <source>
        <dbReference type="EMBL" id="KAL3660677.1"/>
    </source>
</evidence>
<organism evidence="1 2">
    <name type="scientific">Phytophthora oleae</name>
    <dbReference type="NCBI Taxonomy" id="2107226"/>
    <lineage>
        <taxon>Eukaryota</taxon>
        <taxon>Sar</taxon>
        <taxon>Stramenopiles</taxon>
        <taxon>Oomycota</taxon>
        <taxon>Peronosporomycetes</taxon>
        <taxon>Peronosporales</taxon>
        <taxon>Peronosporaceae</taxon>
        <taxon>Phytophthora</taxon>
    </lineage>
</organism>
<keyword evidence="2" id="KW-1185">Reference proteome</keyword>
<proteinExistence type="predicted"/>
<protein>
    <recommendedName>
        <fullName evidence="3">Secreted protein</fullName>
    </recommendedName>
</protein>
<name>A0ABD3F1I5_9STRA</name>
<sequence length="116" mass="13467">MFCSVFVLSSSIFQLGHFFHAKSAVFTTFVTLKLAFLTRHRFDKAHWNFENHILQRLVQVTVPCKPKKFSTVLWCSQVQQNDLMDELGIDFFSFDCISSVYMTDFAFPNAVCRRGP</sequence>
<evidence type="ECO:0008006" key="3">
    <source>
        <dbReference type="Google" id="ProtNLM"/>
    </source>
</evidence>
<gene>
    <name evidence="1" type="ORF">V7S43_014430</name>
</gene>
<accession>A0ABD3F1I5</accession>
<dbReference type="EMBL" id="JBIMZQ010000040">
    <property type="protein sequence ID" value="KAL3660677.1"/>
    <property type="molecule type" value="Genomic_DNA"/>
</dbReference>